<evidence type="ECO:0000259" key="4">
    <source>
        <dbReference type="PROSITE" id="PS50043"/>
    </source>
</evidence>
<sequence>MTGHGSGDEPRTPVRVLIVDDHEVVRQGLRFVLEQEDGIEVAGEAADGEAALRAVRALRPDVMLLDLVMPGTDGLAALRALREGGDAPAPAVIVLTSFQEEDRVVEAVRLGALSYLSKTSAVDRVVEAVRAAARGGSVLEPGIAALLVRQVRRAERPRPLDTLTPRERDVLAALARGRSNAEIARDLRMGRETVKSHVSSILAKLGVSDRTQAAIYALQQGLVPLDEAL</sequence>
<organism evidence="6 7">
    <name type="scientific">Actinomadura luzonensis</name>
    <dbReference type="NCBI Taxonomy" id="2805427"/>
    <lineage>
        <taxon>Bacteria</taxon>
        <taxon>Bacillati</taxon>
        <taxon>Actinomycetota</taxon>
        <taxon>Actinomycetes</taxon>
        <taxon>Streptosporangiales</taxon>
        <taxon>Thermomonosporaceae</taxon>
        <taxon>Actinomadura</taxon>
    </lineage>
</organism>
<dbReference type="InterPro" id="IPR039420">
    <property type="entry name" value="WalR-like"/>
</dbReference>
<dbReference type="PANTHER" id="PTHR43214:SF43">
    <property type="entry name" value="TWO-COMPONENT RESPONSE REGULATOR"/>
    <property type="match status" value="1"/>
</dbReference>
<name>A0ABT0FZB0_9ACTN</name>
<dbReference type="Pfam" id="PF00072">
    <property type="entry name" value="Response_reg"/>
    <property type="match status" value="1"/>
</dbReference>
<dbReference type="Pfam" id="PF00196">
    <property type="entry name" value="GerE"/>
    <property type="match status" value="1"/>
</dbReference>
<reference evidence="6 7" key="1">
    <citation type="submission" date="2022-04" db="EMBL/GenBank/DDBJ databases">
        <title>Genome draft of Actinomadura sp. ATCC 31491.</title>
        <authorList>
            <person name="Shi X."/>
            <person name="Du Y."/>
        </authorList>
    </citation>
    <scope>NUCLEOTIDE SEQUENCE [LARGE SCALE GENOMIC DNA]</scope>
    <source>
        <strain evidence="6 7">ATCC 31491</strain>
    </source>
</reference>
<dbReference type="Proteomes" id="UP001317259">
    <property type="component" value="Unassembled WGS sequence"/>
</dbReference>
<evidence type="ECO:0000256" key="3">
    <source>
        <dbReference type="PROSITE-ProRule" id="PRU00169"/>
    </source>
</evidence>
<feature type="modified residue" description="4-aspartylphosphate" evidence="3">
    <location>
        <position position="66"/>
    </location>
</feature>
<protein>
    <submittedName>
        <fullName evidence="6">Response regulator transcription factor</fullName>
    </submittedName>
</protein>
<dbReference type="CDD" id="cd06170">
    <property type="entry name" value="LuxR_C_like"/>
    <property type="match status" value="1"/>
</dbReference>
<dbReference type="PROSITE" id="PS50110">
    <property type="entry name" value="RESPONSE_REGULATORY"/>
    <property type="match status" value="1"/>
</dbReference>
<evidence type="ECO:0000256" key="1">
    <source>
        <dbReference type="ARBA" id="ARBA00022553"/>
    </source>
</evidence>
<evidence type="ECO:0000313" key="6">
    <source>
        <dbReference type="EMBL" id="MCK2217691.1"/>
    </source>
</evidence>
<dbReference type="RefSeq" id="WP_242381600.1">
    <property type="nucleotide sequence ID" value="NZ_JAKRKC020000001.1"/>
</dbReference>
<dbReference type="InterPro" id="IPR001789">
    <property type="entry name" value="Sig_transdc_resp-reg_receiver"/>
</dbReference>
<evidence type="ECO:0000256" key="2">
    <source>
        <dbReference type="ARBA" id="ARBA00023125"/>
    </source>
</evidence>
<evidence type="ECO:0000313" key="7">
    <source>
        <dbReference type="Proteomes" id="UP001317259"/>
    </source>
</evidence>
<dbReference type="PANTHER" id="PTHR43214">
    <property type="entry name" value="TWO-COMPONENT RESPONSE REGULATOR"/>
    <property type="match status" value="1"/>
</dbReference>
<keyword evidence="7" id="KW-1185">Reference proteome</keyword>
<dbReference type="CDD" id="cd17535">
    <property type="entry name" value="REC_NarL-like"/>
    <property type="match status" value="1"/>
</dbReference>
<feature type="domain" description="Response regulatory" evidence="5">
    <location>
        <begin position="15"/>
        <end position="133"/>
    </location>
</feature>
<keyword evidence="2" id="KW-0238">DNA-binding</keyword>
<dbReference type="PROSITE" id="PS50043">
    <property type="entry name" value="HTH_LUXR_2"/>
    <property type="match status" value="1"/>
</dbReference>
<comment type="caution">
    <text evidence="6">The sequence shown here is derived from an EMBL/GenBank/DDBJ whole genome shotgun (WGS) entry which is preliminary data.</text>
</comment>
<evidence type="ECO:0000259" key="5">
    <source>
        <dbReference type="PROSITE" id="PS50110"/>
    </source>
</evidence>
<feature type="domain" description="HTH luxR-type" evidence="4">
    <location>
        <begin position="156"/>
        <end position="221"/>
    </location>
</feature>
<dbReference type="SMART" id="SM00421">
    <property type="entry name" value="HTH_LUXR"/>
    <property type="match status" value="1"/>
</dbReference>
<accession>A0ABT0FZB0</accession>
<proteinExistence type="predicted"/>
<dbReference type="SMART" id="SM00448">
    <property type="entry name" value="REC"/>
    <property type="match status" value="1"/>
</dbReference>
<dbReference type="PROSITE" id="PS00622">
    <property type="entry name" value="HTH_LUXR_1"/>
    <property type="match status" value="1"/>
</dbReference>
<dbReference type="InterPro" id="IPR058245">
    <property type="entry name" value="NreC/VraR/RcsB-like_REC"/>
</dbReference>
<gene>
    <name evidence="6" type="ORF">MF672_028435</name>
</gene>
<dbReference type="EMBL" id="JAKRKC020000001">
    <property type="protein sequence ID" value="MCK2217691.1"/>
    <property type="molecule type" value="Genomic_DNA"/>
</dbReference>
<dbReference type="InterPro" id="IPR000792">
    <property type="entry name" value="Tscrpt_reg_LuxR_C"/>
</dbReference>
<keyword evidence="1 3" id="KW-0597">Phosphoprotein</keyword>